<protein>
    <recommendedName>
        <fullName evidence="2">CBM-cenC domain-containing protein</fullName>
    </recommendedName>
</protein>
<sequence>MIIFCNIRLYESENGLKPLHPFLFILIMLLLPVTWVPADNPPLNILQNGDFDRNLEQWSHWTDANATATFQTEGKKAKPIAGKKVAYIKINKAGNAAWHIQFYQQPFALKKGKTYTFSLWAKSEKLRTITMRILHQGAPWNEYTRLKVNLTAEWQLFFVTFKMPADDPNSRAGVIMGD</sequence>
<proteinExistence type="predicted"/>
<feature type="domain" description="CBM-cenC" evidence="2">
    <location>
        <begin position="44"/>
        <end position="170"/>
    </location>
</feature>
<evidence type="ECO:0000259" key="2">
    <source>
        <dbReference type="Pfam" id="PF02018"/>
    </source>
</evidence>
<organism evidence="3">
    <name type="scientific">marine metagenome</name>
    <dbReference type="NCBI Taxonomy" id="408172"/>
    <lineage>
        <taxon>unclassified sequences</taxon>
        <taxon>metagenomes</taxon>
        <taxon>ecological metagenomes</taxon>
    </lineage>
</organism>
<dbReference type="InterPro" id="IPR008979">
    <property type="entry name" value="Galactose-bd-like_sf"/>
</dbReference>
<keyword evidence="1" id="KW-0378">Hydrolase</keyword>
<evidence type="ECO:0000256" key="1">
    <source>
        <dbReference type="ARBA" id="ARBA00022801"/>
    </source>
</evidence>
<name>A0A383B9D5_9ZZZZ</name>
<feature type="non-terminal residue" evidence="3">
    <location>
        <position position="178"/>
    </location>
</feature>
<dbReference type="InterPro" id="IPR003305">
    <property type="entry name" value="CenC_carb-bd"/>
</dbReference>
<dbReference type="Gene3D" id="2.60.120.260">
    <property type="entry name" value="Galactose-binding domain-like"/>
    <property type="match status" value="1"/>
</dbReference>
<dbReference type="Pfam" id="PF02018">
    <property type="entry name" value="CBM_4_9"/>
    <property type="match status" value="1"/>
</dbReference>
<reference evidence="3" key="1">
    <citation type="submission" date="2018-05" db="EMBL/GenBank/DDBJ databases">
        <authorList>
            <person name="Lanie J.A."/>
            <person name="Ng W.-L."/>
            <person name="Kazmierczak K.M."/>
            <person name="Andrzejewski T.M."/>
            <person name="Davidsen T.M."/>
            <person name="Wayne K.J."/>
            <person name="Tettelin H."/>
            <person name="Glass J.I."/>
            <person name="Rusch D."/>
            <person name="Podicherti R."/>
            <person name="Tsui H.-C.T."/>
            <person name="Winkler M.E."/>
        </authorList>
    </citation>
    <scope>NUCLEOTIDE SEQUENCE</scope>
</reference>
<dbReference type="EMBL" id="UINC01198712">
    <property type="protein sequence ID" value="SVE16796.1"/>
    <property type="molecule type" value="Genomic_DNA"/>
</dbReference>
<gene>
    <name evidence="3" type="ORF">METZ01_LOCUS469650</name>
</gene>
<evidence type="ECO:0000313" key="3">
    <source>
        <dbReference type="EMBL" id="SVE16796.1"/>
    </source>
</evidence>
<dbReference type="GO" id="GO:0016798">
    <property type="term" value="F:hydrolase activity, acting on glycosyl bonds"/>
    <property type="evidence" value="ECO:0007669"/>
    <property type="project" value="InterPro"/>
</dbReference>
<accession>A0A383B9D5</accession>
<dbReference type="AlphaFoldDB" id="A0A383B9D5"/>
<dbReference type="SUPFAM" id="SSF49785">
    <property type="entry name" value="Galactose-binding domain-like"/>
    <property type="match status" value="1"/>
</dbReference>